<organism evidence="1 2">
    <name type="scientific">Pseudarthrobacter oxydans</name>
    <name type="common">Arthrobacter oxydans</name>
    <dbReference type="NCBI Taxonomy" id="1671"/>
    <lineage>
        <taxon>Bacteria</taxon>
        <taxon>Bacillati</taxon>
        <taxon>Actinomycetota</taxon>
        <taxon>Actinomycetes</taxon>
        <taxon>Micrococcales</taxon>
        <taxon>Micrococcaceae</taxon>
        <taxon>Pseudarthrobacter</taxon>
    </lineage>
</organism>
<evidence type="ECO:0000313" key="2">
    <source>
        <dbReference type="Proteomes" id="UP001262032"/>
    </source>
</evidence>
<reference evidence="1" key="1">
    <citation type="submission" date="2023-07" db="EMBL/GenBank/DDBJ databases">
        <title>Sorghum-associated microbial communities from plants grown in Nebraska, USA.</title>
        <authorList>
            <person name="Schachtman D."/>
        </authorList>
    </citation>
    <scope>NUCLEOTIDE SEQUENCE</scope>
    <source>
        <strain evidence="1">BE261</strain>
    </source>
</reference>
<evidence type="ECO:0000313" key="1">
    <source>
        <dbReference type="EMBL" id="MDR7165329.1"/>
    </source>
</evidence>
<gene>
    <name evidence="1" type="ORF">J2X12_003378</name>
</gene>
<proteinExistence type="predicted"/>
<dbReference type="AlphaFoldDB" id="A0AAW8NFX9"/>
<dbReference type="CDD" id="cd00090">
    <property type="entry name" value="HTH_ARSR"/>
    <property type="match status" value="1"/>
</dbReference>
<dbReference type="InterPro" id="IPR036388">
    <property type="entry name" value="WH-like_DNA-bd_sf"/>
</dbReference>
<dbReference type="GeneID" id="97423900"/>
<dbReference type="InterPro" id="IPR011991">
    <property type="entry name" value="ArsR-like_HTH"/>
</dbReference>
<dbReference type="Pfam" id="PF12840">
    <property type="entry name" value="HTH_20"/>
    <property type="match status" value="1"/>
</dbReference>
<dbReference type="Proteomes" id="UP001262032">
    <property type="component" value="Unassembled WGS sequence"/>
</dbReference>
<dbReference type="Gene3D" id="1.10.10.10">
    <property type="entry name" value="Winged helix-like DNA-binding domain superfamily/Winged helix DNA-binding domain"/>
    <property type="match status" value="1"/>
</dbReference>
<dbReference type="EMBL" id="JAVDWN010000014">
    <property type="protein sequence ID" value="MDR7165329.1"/>
    <property type="molecule type" value="Genomic_DNA"/>
</dbReference>
<accession>A0AAW8NFX9</accession>
<dbReference type="RefSeq" id="WP_174174994.1">
    <property type="nucleotide sequence ID" value="NZ_JABTYH010000002.1"/>
</dbReference>
<protein>
    <submittedName>
        <fullName evidence="1">ArsR family transcriptional regulator</fullName>
    </submittedName>
</protein>
<dbReference type="InterPro" id="IPR036390">
    <property type="entry name" value="WH_DNA-bd_sf"/>
</dbReference>
<comment type="caution">
    <text evidence="1">The sequence shown here is derived from an EMBL/GenBank/DDBJ whole genome shotgun (WGS) entry which is preliminary data.</text>
</comment>
<dbReference type="SUPFAM" id="SSF46785">
    <property type="entry name" value="Winged helix' DNA-binding domain"/>
    <property type="match status" value="1"/>
</dbReference>
<sequence>MTRLSWARRVVALSSLGDEKRRQLYELVLAAPAAMSRDEAAEATDLPRSTVSFHLDRLVADGLLAVEFHKPAGKSGPGSGRPSKVYRAVAREVGVSVPDRNYDIAGELMAAAIDEAAANNQPVRDVLLATAYARGKELAADSQGLEDFLIALGYLPRADGSGGLTLPNCPFHRLSEGHPAVVCAMNGAFLRGAAAGSGEPEERVAANNSPGQCCARIAP</sequence>
<name>A0AAW8NFX9_PSEOX</name>